<gene>
    <name evidence="1" type="ORF">J108_23760</name>
</gene>
<protein>
    <submittedName>
        <fullName evidence="1">Uncharacterized protein</fullName>
    </submittedName>
</protein>
<organism evidence="1 2">
    <name type="scientific">Mycobacteroides abscessus subsp. bolletii CRM-0020</name>
    <dbReference type="NCBI Taxonomy" id="1306401"/>
    <lineage>
        <taxon>Bacteria</taxon>
        <taxon>Bacillati</taxon>
        <taxon>Actinomycetota</taxon>
        <taxon>Actinomycetes</taxon>
        <taxon>Mycobacteriales</taxon>
        <taxon>Mycobacteriaceae</taxon>
        <taxon>Mycobacteroides</taxon>
        <taxon>Mycobacteroides abscessus</taxon>
    </lineage>
</organism>
<comment type="caution">
    <text evidence="1">The sequence shown here is derived from an EMBL/GenBank/DDBJ whole genome shotgun (WGS) entry which is preliminary data.</text>
</comment>
<proteinExistence type="predicted"/>
<reference evidence="1 2" key="1">
    <citation type="journal article" date="2013" name="Genome Announc.">
        <title>Genome Sequence of an Epidemic Isolate of Mycobacterium abscessus subsp. bolletii from Rio de Janeiro, Brazil.</title>
        <authorList>
            <person name="Davidson R.M."/>
            <person name="Reynolds P.R."/>
            <person name="Farias-Hesson E."/>
            <person name="Duarte R.S."/>
            <person name="Jackson M."/>
            <person name="Strong M."/>
        </authorList>
    </citation>
    <scope>NUCLEOTIDE SEQUENCE [LARGE SCALE GENOMIC DNA]</scope>
    <source>
        <strain evidence="1 2">CRM-0020</strain>
    </source>
</reference>
<evidence type="ECO:0000313" key="2">
    <source>
        <dbReference type="Proteomes" id="UP000014969"/>
    </source>
</evidence>
<dbReference type="Proteomes" id="UP000014969">
    <property type="component" value="Unassembled WGS sequence"/>
</dbReference>
<evidence type="ECO:0000313" key="1">
    <source>
        <dbReference type="EMBL" id="EPQ21029.1"/>
    </source>
</evidence>
<sequence length="168" mass="19313">MTGHERRTVTVTDLNDGDVLLWAWQRQGETLQHMPFPGESPAFRRAHNRIVRCSRPITDDTGTVVAVDVQFYNDGSVTFDADLLVEVSDVQPWQIHDIRQERHLAAIWTRWARTGQWTEVNSHGNAPQVRHCPPGTTPPSWFYRSKTPPPWLRMDAPLPTLKERSIQP</sequence>
<dbReference type="EMBL" id="ATFQ01000040">
    <property type="protein sequence ID" value="EPQ21029.1"/>
    <property type="molecule type" value="Genomic_DNA"/>
</dbReference>
<name>A0A829HMB0_9MYCO</name>
<accession>A0A829HMB0</accession>
<dbReference type="AlphaFoldDB" id="A0A829HMB0"/>